<feature type="transmembrane region" description="Helical" evidence="1">
    <location>
        <begin position="6"/>
        <end position="32"/>
    </location>
</feature>
<evidence type="ECO:0000259" key="2">
    <source>
        <dbReference type="Pfam" id="PF12158"/>
    </source>
</evidence>
<gene>
    <name evidence="3" type="ORF">GS597_15650</name>
</gene>
<name>A0A8K2A989_9CYAN</name>
<feature type="domain" description="DUF3592" evidence="2">
    <location>
        <begin position="46"/>
        <end position="122"/>
    </location>
</feature>
<reference evidence="3" key="1">
    <citation type="submission" date="2019-12" db="EMBL/GenBank/DDBJ databases">
        <title>High-Quality draft genome sequences of three cyanobacteria isolated from the limestone walls of the Old Cathedral of Coimbra.</title>
        <authorList>
            <person name="Tiago I."/>
            <person name="Soares F."/>
            <person name="Portugal A."/>
        </authorList>
    </citation>
    <scope>NUCLEOTIDE SEQUENCE [LARGE SCALE GENOMIC DNA]</scope>
    <source>
        <strain evidence="3">C</strain>
    </source>
</reference>
<protein>
    <submittedName>
        <fullName evidence="3">DUF3592 domain-containing protein</fullName>
    </submittedName>
</protein>
<keyword evidence="1" id="KW-0472">Membrane</keyword>
<evidence type="ECO:0000313" key="4">
    <source>
        <dbReference type="Proteomes" id="UP000607397"/>
    </source>
</evidence>
<keyword evidence="4" id="KW-1185">Reference proteome</keyword>
<organism evidence="3 4">
    <name type="scientific">Petrachloros mirabilis ULC683</name>
    <dbReference type="NCBI Taxonomy" id="2781853"/>
    <lineage>
        <taxon>Bacteria</taxon>
        <taxon>Bacillati</taxon>
        <taxon>Cyanobacteriota</taxon>
        <taxon>Cyanophyceae</taxon>
        <taxon>Synechococcales</taxon>
        <taxon>Petrachlorosaceae</taxon>
        <taxon>Petrachloros</taxon>
        <taxon>Petrachloros mirabilis</taxon>
    </lineage>
</organism>
<dbReference type="InterPro" id="IPR021994">
    <property type="entry name" value="DUF3592"/>
</dbReference>
<feature type="transmembrane region" description="Helical" evidence="1">
    <location>
        <begin position="130"/>
        <end position="157"/>
    </location>
</feature>
<dbReference type="AlphaFoldDB" id="A0A8K2A989"/>
<dbReference type="EMBL" id="WVIC01000035">
    <property type="protein sequence ID" value="NCJ07915.1"/>
    <property type="molecule type" value="Genomic_DNA"/>
</dbReference>
<sequence length="158" mass="17469">MTGSTLVFTLMAIASLALALVGLSVWIINLVWLQRKLALLKRGITVPGTIAKVRWTSSATQASNSQGGYLLAKTTVRYTTLTGEELRQPLRAQNNYRLWREGEAVTVVYNPDQPRQIVIRSFLSLWMSHIIMGLVGSGFLLGSFLVFLGTLAFRAIID</sequence>
<keyword evidence="1" id="KW-1133">Transmembrane helix</keyword>
<dbReference type="Proteomes" id="UP000607397">
    <property type="component" value="Unassembled WGS sequence"/>
</dbReference>
<keyword evidence="1" id="KW-0812">Transmembrane</keyword>
<comment type="caution">
    <text evidence="3">The sequence shown here is derived from an EMBL/GenBank/DDBJ whole genome shotgun (WGS) entry which is preliminary data.</text>
</comment>
<evidence type="ECO:0000313" key="3">
    <source>
        <dbReference type="EMBL" id="NCJ07915.1"/>
    </source>
</evidence>
<accession>A0A8K2A989</accession>
<dbReference type="Pfam" id="PF12158">
    <property type="entry name" value="DUF3592"/>
    <property type="match status" value="1"/>
</dbReference>
<proteinExistence type="predicted"/>
<evidence type="ECO:0000256" key="1">
    <source>
        <dbReference type="SAM" id="Phobius"/>
    </source>
</evidence>
<dbReference type="RefSeq" id="WP_161826388.1">
    <property type="nucleotide sequence ID" value="NZ_WVIC01000035.1"/>
</dbReference>